<dbReference type="GeneID" id="9680991"/>
<evidence type="ECO:0000313" key="2">
    <source>
        <dbReference type="EMBL" id="EEH60918.1"/>
    </source>
</evidence>
<keyword evidence="3" id="KW-1185">Reference proteome</keyword>
<evidence type="ECO:0000313" key="3">
    <source>
        <dbReference type="Proteomes" id="UP000001876"/>
    </source>
</evidence>
<gene>
    <name evidence="2" type="ORF">MICPUCDRAFT_50569</name>
</gene>
<evidence type="ECO:0000256" key="1">
    <source>
        <dbReference type="SAM" id="MobiDB-lite"/>
    </source>
</evidence>
<dbReference type="KEGG" id="mpp:MICPUCDRAFT_50569"/>
<name>C1MIH5_MICPC</name>
<dbReference type="AlphaFoldDB" id="C1MIH5"/>
<protein>
    <submittedName>
        <fullName evidence="2">Predicted protein</fullName>
    </submittedName>
</protein>
<dbReference type="EMBL" id="GG663735">
    <property type="protein sequence ID" value="EEH60918.1"/>
    <property type="molecule type" value="Genomic_DNA"/>
</dbReference>
<proteinExistence type="predicted"/>
<reference evidence="2 3" key="1">
    <citation type="journal article" date="2009" name="Science">
        <title>Green evolution and dynamic adaptations revealed by genomes of the marine picoeukaryotes Micromonas.</title>
        <authorList>
            <person name="Worden A.Z."/>
            <person name="Lee J.H."/>
            <person name="Mock T."/>
            <person name="Rouze P."/>
            <person name="Simmons M.P."/>
            <person name="Aerts A.L."/>
            <person name="Allen A.E."/>
            <person name="Cuvelier M.L."/>
            <person name="Derelle E."/>
            <person name="Everett M.V."/>
            <person name="Foulon E."/>
            <person name="Grimwood J."/>
            <person name="Gundlach H."/>
            <person name="Henrissat B."/>
            <person name="Napoli C."/>
            <person name="McDonald S.M."/>
            <person name="Parker M.S."/>
            <person name="Rombauts S."/>
            <person name="Salamov A."/>
            <person name="Von Dassow P."/>
            <person name="Badger J.H."/>
            <person name="Coutinho P.M."/>
            <person name="Demir E."/>
            <person name="Dubchak I."/>
            <person name="Gentemann C."/>
            <person name="Eikrem W."/>
            <person name="Gready J.E."/>
            <person name="John U."/>
            <person name="Lanier W."/>
            <person name="Lindquist E.A."/>
            <person name="Lucas S."/>
            <person name="Mayer K.F."/>
            <person name="Moreau H."/>
            <person name="Not F."/>
            <person name="Otillar R."/>
            <person name="Panaud O."/>
            <person name="Pangilinan J."/>
            <person name="Paulsen I."/>
            <person name="Piegu B."/>
            <person name="Poliakov A."/>
            <person name="Robbens S."/>
            <person name="Schmutz J."/>
            <person name="Toulza E."/>
            <person name="Wyss T."/>
            <person name="Zelensky A."/>
            <person name="Zhou K."/>
            <person name="Armbrust E.V."/>
            <person name="Bhattacharya D."/>
            <person name="Goodenough U.W."/>
            <person name="Van de Peer Y."/>
            <person name="Grigoriev I.V."/>
        </authorList>
    </citation>
    <scope>NUCLEOTIDE SEQUENCE [LARGE SCALE GENOMIC DNA]</scope>
    <source>
        <strain evidence="2 3">CCMP1545</strain>
    </source>
</reference>
<dbReference type="Proteomes" id="UP000001876">
    <property type="component" value="Unassembled WGS sequence"/>
</dbReference>
<dbReference type="RefSeq" id="XP_003055666.1">
    <property type="nucleotide sequence ID" value="XM_003055620.1"/>
</dbReference>
<feature type="region of interest" description="Disordered" evidence="1">
    <location>
        <begin position="37"/>
        <end position="72"/>
    </location>
</feature>
<organism evidence="3">
    <name type="scientific">Micromonas pusilla (strain CCMP1545)</name>
    <name type="common">Picoplanktonic green alga</name>
    <dbReference type="NCBI Taxonomy" id="564608"/>
    <lineage>
        <taxon>Eukaryota</taxon>
        <taxon>Viridiplantae</taxon>
        <taxon>Chlorophyta</taxon>
        <taxon>Mamiellophyceae</taxon>
        <taxon>Mamiellales</taxon>
        <taxon>Mamiellaceae</taxon>
        <taxon>Micromonas</taxon>
    </lineage>
</organism>
<sequence>MNDGDFVKAREDVRDALKGVDKRWADAFLRPGRELLRDHFSQRGKSEVGEEEEAKAAAEADAPPPGLGSDAE</sequence>
<feature type="compositionally biased region" description="Basic and acidic residues" evidence="1">
    <location>
        <begin position="37"/>
        <end position="58"/>
    </location>
</feature>
<accession>C1MIH5</accession>